<dbReference type="Gene3D" id="3.40.250.10">
    <property type="entry name" value="Rhodanese-like domain"/>
    <property type="match status" value="1"/>
</dbReference>
<reference evidence="5" key="2">
    <citation type="journal article" date="2014" name="ISME J.">
        <title>Microbial stratification in low pH oxic and suboxic macroscopic growths along an acid mine drainage.</title>
        <authorList>
            <person name="Mendez-Garcia C."/>
            <person name="Mesa V."/>
            <person name="Sprenger R.R."/>
            <person name="Richter M."/>
            <person name="Diez M.S."/>
            <person name="Solano J."/>
            <person name="Bargiela R."/>
            <person name="Golyshina O.V."/>
            <person name="Manteca A."/>
            <person name="Ramos J.L."/>
            <person name="Gallego J.R."/>
            <person name="Llorente I."/>
            <person name="Martins Dos Santos V.A."/>
            <person name="Jensen O.N."/>
            <person name="Pelaez A.I."/>
            <person name="Sanchez J."/>
            <person name="Ferrer M."/>
        </authorList>
    </citation>
    <scope>NUCLEOTIDE SEQUENCE</scope>
</reference>
<dbReference type="PANTHER" id="PTHR10953">
    <property type="entry name" value="UBIQUITIN-ACTIVATING ENZYME E1"/>
    <property type="match status" value="1"/>
</dbReference>
<feature type="domain" description="Rhodanese" evidence="4">
    <location>
        <begin position="398"/>
        <end position="486"/>
    </location>
</feature>
<organism evidence="5">
    <name type="scientific">mine drainage metagenome</name>
    <dbReference type="NCBI Taxonomy" id="410659"/>
    <lineage>
        <taxon>unclassified sequences</taxon>
        <taxon>metagenomes</taxon>
        <taxon>ecological metagenomes</taxon>
    </lineage>
</organism>
<keyword evidence="1" id="KW-0808">Transferase</keyword>
<dbReference type="InterPro" id="IPR036873">
    <property type="entry name" value="Rhodanese-like_dom_sf"/>
</dbReference>
<evidence type="ECO:0000259" key="4">
    <source>
        <dbReference type="PROSITE" id="PS50206"/>
    </source>
</evidence>
<dbReference type="GO" id="GO:0008146">
    <property type="term" value="F:sulfotransferase activity"/>
    <property type="evidence" value="ECO:0007669"/>
    <property type="project" value="TreeGrafter"/>
</dbReference>
<dbReference type="InterPro" id="IPR016155">
    <property type="entry name" value="Mopterin_synth/thiamin_S_b"/>
</dbReference>
<sequence length="488" mass="52434">MTVKIEIPTALRSFTEGAPRVEVEGSTVAEALRALADRFQGLRRHLFNEDGHVRSFVSIYVNDEDIRYLGRETTPVKGGDTLRIVPSIAGGSPGAVAYPSLSRLDRPTAPSAPKALSREQLKRYSRQLLLPEVGAAGQRKLLDSKVLVVGAGGLGSPLALYLAAAGVGKLGLVDFDTVDESNLQRQILYTTPDVGRAKLQAAEDHLRALNPEVAIVRHDGRLTSANAFELLSGYDVVVDGTDNFPTRYLVNDASVLLRKPVVYGSIYRFEGQVTVFDARTGPCYRCLYPEPPPAGLVPSCAEGGVLGVLPGIIGTLQALETLKLLLGKGETLLGRLLLFDGLTNSFHELKVRKSPDCPICSPTPTQTKLIDYEAFCGVGAPPSGPEITAQELKGQLDARAPVVLVDVREPGEFDLYHLPGSRLIPRAQLADRLGELSTADDLVLVCKMGGRSAQASEFLRSMGFVKVRNLKGGLDAWAADVDPSIPSY</sequence>
<dbReference type="Pfam" id="PF00899">
    <property type="entry name" value="ThiF"/>
    <property type="match status" value="1"/>
</dbReference>
<dbReference type="SUPFAM" id="SSF54285">
    <property type="entry name" value="MoaD/ThiS"/>
    <property type="match status" value="1"/>
</dbReference>
<dbReference type="SMART" id="SM00450">
    <property type="entry name" value="RHOD"/>
    <property type="match status" value="1"/>
</dbReference>
<keyword evidence="2" id="KW-0547">Nucleotide-binding</keyword>
<dbReference type="AlphaFoldDB" id="T0Z647"/>
<dbReference type="FunFam" id="3.40.50.720:FF:000033">
    <property type="entry name" value="Adenylyltransferase and sulfurtransferase MOCS3"/>
    <property type="match status" value="1"/>
</dbReference>
<dbReference type="Pfam" id="PF02597">
    <property type="entry name" value="ThiS"/>
    <property type="match status" value="1"/>
</dbReference>
<dbReference type="EMBL" id="AUZY01009897">
    <property type="protein sequence ID" value="EQD40513.1"/>
    <property type="molecule type" value="Genomic_DNA"/>
</dbReference>
<comment type="caution">
    <text evidence="5">The sequence shown here is derived from an EMBL/GenBank/DDBJ whole genome shotgun (WGS) entry which is preliminary data.</text>
</comment>
<dbReference type="Pfam" id="PF00581">
    <property type="entry name" value="Rhodanese"/>
    <property type="match status" value="1"/>
</dbReference>
<dbReference type="CDD" id="cd00757">
    <property type="entry name" value="ThiF_MoeB_HesA_family"/>
    <property type="match status" value="1"/>
</dbReference>
<protein>
    <submittedName>
        <fullName evidence="5">Molybdopterin biosynthesis-like protein MoeZ</fullName>
    </submittedName>
</protein>
<keyword evidence="3" id="KW-0067">ATP-binding</keyword>
<dbReference type="InterPro" id="IPR003749">
    <property type="entry name" value="ThiS/MoaD-like"/>
</dbReference>
<dbReference type="InterPro" id="IPR045886">
    <property type="entry name" value="ThiF/MoeB/HesA"/>
</dbReference>
<gene>
    <name evidence="5" type="ORF">B1B_14893</name>
</gene>
<evidence type="ECO:0000313" key="5">
    <source>
        <dbReference type="EMBL" id="EQD40513.1"/>
    </source>
</evidence>
<dbReference type="CDD" id="cd00158">
    <property type="entry name" value="RHOD"/>
    <property type="match status" value="1"/>
</dbReference>
<dbReference type="GO" id="GO:0005829">
    <property type="term" value="C:cytosol"/>
    <property type="evidence" value="ECO:0007669"/>
    <property type="project" value="TreeGrafter"/>
</dbReference>
<dbReference type="GO" id="GO:0016779">
    <property type="term" value="F:nucleotidyltransferase activity"/>
    <property type="evidence" value="ECO:0007669"/>
    <property type="project" value="TreeGrafter"/>
</dbReference>
<evidence type="ECO:0000256" key="3">
    <source>
        <dbReference type="ARBA" id="ARBA00022840"/>
    </source>
</evidence>
<dbReference type="GO" id="GO:0005524">
    <property type="term" value="F:ATP binding"/>
    <property type="evidence" value="ECO:0007669"/>
    <property type="project" value="UniProtKB-KW"/>
</dbReference>
<evidence type="ECO:0000256" key="1">
    <source>
        <dbReference type="ARBA" id="ARBA00022679"/>
    </source>
</evidence>
<dbReference type="PANTHER" id="PTHR10953:SF102">
    <property type="entry name" value="ADENYLYLTRANSFERASE AND SULFURTRANSFERASE MOCS3"/>
    <property type="match status" value="1"/>
</dbReference>
<dbReference type="Gene3D" id="3.10.20.30">
    <property type="match status" value="1"/>
</dbReference>
<dbReference type="InterPro" id="IPR035985">
    <property type="entry name" value="Ubiquitin-activating_enz"/>
</dbReference>
<dbReference type="Gene3D" id="3.40.50.720">
    <property type="entry name" value="NAD(P)-binding Rossmann-like Domain"/>
    <property type="match status" value="1"/>
</dbReference>
<dbReference type="InterPro" id="IPR001763">
    <property type="entry name" value="Rhodanese-like_dom"/>
</dbReference>
<dbReference type="GO" id="GO:0004792">
    <property type="term" value="F:thiosulfate-cyanide sulfurtransferase activity"/>
    <property type="evidence" value="ECO:0007669"/>
    <property type="project" value="TreeGrafter"/>
</dbReference>
<dbReference type="GO" id="GO:0008641">
    <property type="term" value="F:ubiquitin-like modifier activating enzyme activity"/>
    <property type="evidence" value="ECO:0007669"/>
    <property type="project" value="InterPro"/>
</dbReference>
<evidence type="ECO:0000256" key="2">
    <source>
        <dbReference type="ARBA" id="ARBA00022741"/>
    </source>
</evidence>
<accession>T0Z647</accession>
<reference evidence="5" key="1">
    <citation type="submission" date="2013-08" db="EMBL/GenBank/DDBJ databases">
        <authorList>
            <person name="Mendez C."/>
            <person name="Richter M."/>
            <person name="Ferrer M."/>
            <person name="Sanchez J."/>
        </authorList>
    </citation>
    <scope>NUCLEOTIDE SEQUENCE</scope>
</reference>
<dbReference type="InterPro" id="IPR000594">
    <property type="entry name" value="ThiF_NAD_FAD-bd"/>
</dbReference>
<dbReference type="PROSITE" id="PS50206">
    <property type="entry name" value="RHODANESE_3"/>
    <property type="match status" value="1"/>
</dbReference>
<dbReference type="InterPro" id="IPR012675">
    <property type="entry name" value="Beta-grasp_dom_sf"/>
</dbReference>
<dbReference type="SUPFAM" id="SSF69572">
    <property type="entry name" value="Activating enzymes of the ubiquitin-like proteins"/>
    <property type="match status" value="1"/>
</dbReference>
<name>T0Z647_9ZZZZ</name>
<proteinExistence type="predicted"/>
<dbReference type="NCBIfam" id="NF004281">
    <property type="entry name" value="PRK05690.1"/>
    <property type="match status" value="1"/>
</dbReference>